<reference evidence="7 8" key="1">
    <citation type="submission" date="2020-12" db="EMBL/GenBank/DDBJ databases">
        <title>WGS of Thermoactinomyces spp.</title>
        <authorList>
            <person name="Cheng K."/>
        </authorList>
    </citation>
    <scope>NUCLEOTIDE SEQUENCE [LARGE SCALE GENOMIC DNA]</scope>
    <source>
        <strain evidence="8">CICC 10650\ACCC 41061</strain>
    </source>
</reference>
<sequence length="400" mass="41848">MKRRQRFRLLLLWMFLFLGFQTGVWAMLLDDLVSDFHLSPGQLGMALTLQSGAGLLSLWLGGRIADKAGRKPLALLGIGGTGIFFISLAFVERDPALLAVFFAGGIFISWYDMIANTLGGDYERNYSSYVMTHLHAAFSGEAAAGAWASGLLLARGVTYTKIYLLTGSALVLLAVLFLMVPLPGKSGESREDGGDFAGEKQRPGLKKGLSVILFAGTMVALCFFIDGSLEGFLSLYLRGFLQSGPLLGGIGIASLHFSAMIGRLSSSALIEKAGESRILIFSGLIASVGIAVVILTSSPVVAACGLLGVGFALSPVAPVSFSLASRAIPGRGARSVSIVTGAGYLSFIVGPVLIGRVAEIGSLQTSFGLLLVSSVMILFLAVTGLASGVTKTGGRPTLRR</sequence>
<keyword evidence="8" id="KW-1185">Reference proteome</keyword>
<dbReference type="RefSeq" id="WP_062843017.1">
    <property type="nucleotide sequence ID" value="NZ_JACEIS010000001.1"/>
</dbReference>
<accession>A0ABS0QDF6</accession>
<evidence type="ECO:0000256" key="4">
    <source>
        <dbReference type="ARBA" id="ARBA00022989"/>
    </source>
</evidence>
<dbReference type="Gene3D" id="1.20.1250.20">
    <property type="entry name" value="MFS general substrate transporter like domains"/>
    <property type="match status" value="2"/>
</dbReference>
<dbReference type="InterPro" id="IPR036259">
    <property type="entry name" value="MFS_trans_sf"/>
</dbReference>
<comment type="subcellular location">
    <subcellularLocation>
        <location evidence="1">Cell membrane</location>
        <topology evidence="1">Multi-pass membrane protein</topology>
    </subcellularLocation>
</comment>
<evidence type="ECO:0000313" key="7">
    <source>
        <dbReference type="EMBL" id="MBH8587252.1"/>
    </source>
</evidence>
<organism evidence="7 8">
    <name type="scientific">Thermoactinomyces vulgaris</name>
    <dbReference type="NCBI Taxonomy" id="2026"/>
    <lineage>
        <taxon>Bacteria</taxon>
        <taxon>Bacillati</taxon>
        <taxon>Bacillota</taxon>
        <taxon>Bacilli</taxon>
        <taxon>Bacillales</taxon>
        <taxon>Thermoactinomycetaceae</taxon>
        <taxon>Thermoactinomyces</taxon>
    </lineage>
</organism>
<dbReference type="InterPro" id="IPR011701">
    <property type="entry name" value="MFS"/>
</dbReference>
<comment type="caution">
    <text evidence="7">The sequence shown here is derived from an EMBL/GenBank/DDBJ whole genome shotgun (WGS) entry which is preliminary data.</text>
</comment>
<dbReference type="EMBL" id="JAECVU010000001">
    <property type="protein sequence ID" value="MBH8587252.1"/>
    <property type="molecule type" value="Genomic_DNA"/>
</dbReference>
<evidence type="ECO:0000256" key="5">
    <source>
        <dbReference type="ARBA" id="ARBA00023136"/>
    </source>
</evidence>
<gene>
    <name evidence="7" type="ORF">I8U22_00260</name>
</gene>
<dbReference type="PANTHER" id="PTHR23514:SF13">
    <property type="entry name" value="INNER MEMBRANE PROTEIN YBJJ"/>
    <property type="match status" value="1"/>
</dbReference>
<dbReference type="SUPFAM" id="SSF103473">
    <property type="entry name" value="MFS general substrate transporter"/>
    <property type="match status" value="1"/>
</dbReference>
<protein>
    <submittedName>
        <fullName evidence="7">MFS transporter</fullName>
    </submittedName>
</protein>
<dbReference type="InterPro" id="IPR005829">
    <property type="entry name" value="Sugar_transporter_CS"/>
</dbReference>
<dbReference type="PANTHER" id="PTHR23514">
    <property type="entry name" value="BYPASS OF STOP CODON PROTEIN 6"/>
    <property type="match status" value="1"/>
</dbReference>
<keyword evidence="5" id="KW-0472">Membrane</keyword>
<feature type="domain" description="Major facilitator superfamily (MFS) profile" evidence="6">
    <location>
        <begin position="7"/>
        <end position="391"/>
    </location>
</feature>
<dbReference type="InterPro" id="IPR020846">
    <property type="entry name" value="MFS_dom"/>
</dbReference>
<dbReference type="PROSITE" id="PS00216">
    <property type="entry name" value="SUGAR_TRANSPORT_1"/>
    <property type="match status" value="1"/>
</dbReference>
<evidence type="ECO:0000256" key="2">
    <source>
        <dbReference type="ARBA" id="ARBA00022448"/>
    </source>
</evidence>
<dbReference type="PROSITE" id="PS50850">
    <property type="entry name" value="MFS"/>
    <property type="match status" value="1"/>
</dbReference>
<evidence type="ECO:0000256" key="3">
    <source>
        <dbReference type="ARBA" id="ARBA00022692"/>
    </source>
</evidence>
<keyword evidence="4" id="KW-1133">Transmembrane helix</keyword>
<evidence type="ECO:0000259" key="6">
    <source>
        <dbReference type="PROSITE" id="PS50850"/>
    </source>
</evidence>
<evidence type="ECO:0000313" key="8">
    <source>
        <dbReference type="Proteomes" id="UP000641910"/>
    </source>
</evidence>
<dbReference type="Pfam" id="PF07690">
    <property type="entry name" value="MFS_1"/>
    <property type="match status" value="1"/>
</dbReference>
<dbReference type="InterPro" id="IPR051788">
    <property type="entry name" value="MFS_Transporter"/>
</dbReference>
<keyword evidence="3" id="KW-0812">Transmembrane</keyword>
<dbReference type="Proteomes" id="UP000641910">
    <property type="component" value="Unassembled WGS sequence"/>
</dbReference>
<keyword evidence="2" id="KW-0813">Transport</keyword>
<evidence type="ECO:0000256" key="1">
    <source>
        <dbReference type="ARBA" id="ARBA00004651"/>
    </source>
</evidence>
<name>A0ABS0QDF6_THEVU</name>
<proteinExistence type="predicted"/>